<reference evidence="9" key="2">
    <citation type="submission" date="2021-09" db="EMBL/GenBank/DDBJ databases">
        <authorList>
            <person name="Jia N."/>
            <person name="Wang J."/>
            <person name="Shi W."/>
            <person name="Du L."/>
            <person name="Sun Y."/>
            <person name="Zhan W."/>
            <person name="Jiang J."/>
            <person name="Wang Q."/>
            <person name="Zhang B."/>
            <person name="Ji P."/>
            <person name="Sakyi L.B."/>
            <person name="Cui X."/>
            <person name="Yuan T."/>
            <person name="Jiang B."/>
            <person name="Yang W."/>
            <person name="Lam T.T.-Y."/>
            <person name="Chang Q."/>
            <person name="Ding S."/>
            <person name="Wang X."/>
            <person name="Zhu J."/>
            <person name="Ruan X."/>
            <person name="Zhao L."/>
            <person name="Wei J."/>
            <person name="Que T."/>
            <person name="Du C."/>
            <person name="Cheng J."/>
            <person name="Dai P."/>
            <person name="Han X."/>
            <person name="Huang E."/>
            <person name="Gao Y."/>
            <person name="Liu J."/>
            <person name="Shao H."/>
            <person name="Ye R."/>
            <person name="Li L."/>
            <person name="Wei W."/>
            <person name="Wang X."/>
            <person name="Wang C."/>
            <person name="Huo Q."/>
            <person name="Li W."/>
            <person name="Guo W."/>
            <person name="Chen H."/>
            <person name="Chen S."/>
            <person name="Zhou L."/>
            <person name="Zhou L."/>
            <person name="Ni X."/>
            <person name="Tian J."/>
            <person name="Zhou Y."/>
            <person name="Sheng Y."/>
            <person name="Liu T."/>
            <person name="Pan Y."/>
            <person name="Xia L."/>
            <person name="Li J."/>
            <person name="Zhao F."/>
            <person name="Cao W."/>
        </authorList>
    </citation>
    <scope>NUCLEOTIDE SEQUENCE</scope>
    <source>
        <strain evidence="9">Rsan-2018</strain>
        <tissue evidence="9">Larvae</tissue>
    </source>
</reference>
<feature type="domain" description="DDE Tnp4" evidence="8">
    <location>
        <begin position="83"/>
        <end position="250"/>
    </location>
</feature>
<comment type="cofactor">
    <cofactor evidence="1">
        <name>a divalent metal cation</name>
        <dbReference type="ChEBI" id="CHEBI:60240"/>
    </cofactor>
</comment>
<dbReference type="GO" id="GO:0016787">
    <property type="term" value="F:hydrolase activity"/>
    <property type="evidence" value="ECO:0007669"/>
    <property type="project" value="UniProtKB-KW"/>
</dbReference>
<dbReference type="VEuPathDB" id="VectorBase:RSAN_045876"/>
<evidence type="ECO:0000256" key="5">
    <source>
        <dbReference type="ARBA" id="ARBA00022723"/>
    </source>
</evidence>
<evidence type="ECO:0000256" key="2">
    <source>
        <dbReference type="ARBA" id="ARBA00004123"/>
    </source>
</evidence>
<comment type="subcellular location">
    <subcellularLocation>
        <location evidence="2">Nucleus</location>
    </subcellularLocation>
</comment>
<evidence type="ECO:0000259" key="8">
    <source>
        <dbReference type="Pfam" id="PF13359"/>
    </source>
</evidence>
<reference evidence="9" key="1">
    <citation type="journal article" date="2020" name="Cell">
        <title>Large-Scale Comparative Analyses of Tick Genomes Elucidate Their Genetic Diversity and Vector Capacities.</title>
        <authorList>
            <consortium name="Tick Genome and Microbiome Consortium (TIGMIC)"/>
            <person name="Jia N."/>
            <person name="Wang J."/>
            <person name="Shi W."/>
            <person name="Du L."/>
            <person name="Sun Y."/>
            <person name="Zhan W."/>
            <person name="Jiang J.F."/>
            <person name="Wang Q."/>
            <person name="Zhang B."/>
            <person name="Ji P."/>
            <person name="Bell-Sakyi L."/>
            <person name="Cui X.M."/>
            <person name="Yuan T.T."/>
            <person name="Jiang B.G."/>
            <person name="Yang W.F."/>
            <person name="Lam T.T."/>
            <person name="Chang Q.C."/>
            <person name="Ding S.J."/>
            <person name="Wang X.J."/>
            <person name="Zhu J.G."/>
            <person name="Ruan X.D."/>
            <person name="Zhao L."/>
            <person name="Wei J.T."/>
            <person name="Ye R.Z."/>
            <person name="Que T.C."/>
            <person name="Du C.H."/>
            <person name="Zhou Y.H."/>
            <person name="Cheng J.X."/>
            <person name="Dai P.F."/>
            <person name="Guo W.B."/>
            <person name="Han X.H."/>
            <person name="Huang E.J."/>
            <person name="Li L.F."/>
            <person name="Wei W."/>
            <person name="Gao Y.C."/>
            <person name="Liu J.Z."/>
            <person name="Shao H.Z."/>
            <person name="Wang X."/>
            <person name="Wang C.C."/>
            <person name="Yang T.C."/>
            <person name="Huo Q.B."/>
            <person name="Li W."/>
            <person name="Chen H.Y."/>
            <person name="Chen S.E."/>
            <person name="Zhou L.G."/>
            <person name="Ni X.B."/>
            <person name="Tian J.H."/>
            <person name="Sheng Y."/>
            <person name="Liu T."/>
            <person name="Pan Y.S."/>
            <person name="Xia L.Y."/>
            <person name="Li J."/>
            <person name="Zhao F."/>
            <person name="Cao W.C."/>
        </authorList>
    </citation>
    <scope>NUCLEOTIDE SEQUENCE</scope>
    <source>
        <strain evidence="9">Rsan-2018</strain>
    </source>
</reference>
<keyword evidence="6" id="KW-0378">Hydrolase</keyword>
<keyword evidence="4" id="KW-0540">Nuclease</keyword>
<comment type="similarity">
    <text evidence="3">Belongs to the HARBI1 family.</text>
</comment>
<proteinExistence type="inferred from homology"/>
<accession>A0A9D4PTP0</accession>
<protein>
    <recommendedName>
        <fullName evidence="8">DDE Tnp4 domain-containing protein</fullName>
    </recommendedName>
</protein>
<keyword evidence="5" id="KW-0479">Metal-binding</keyword>
<evidence type="ECO:0000256" key="7">
    <source>
        <dbReference type="ARBA" id="ARBA00023242"/>
    </source>
</evidence>
<dbReference type="PANTHER" id="PTHR22930:SF279">
    <property type="entry name" value="SIMILAR TO ENSANGP00000010363"/>
    <property type="match status" value="1"/>
</dbReference>
<keyword evidence="10" id="KW-1185">Reference proteome</keyword>
<name>A0A9D4PTP0_RHISA</name>
<gene>
    <name evidence="9" type="ORF">HPB52_002288</name>
</gene>
<evidence type="ECO:0000256" key="3">
    <source>
        <dbReference type="ARBA" id="ARBA00006958"/>
    </source>
</evidence>
<evidence type="ECO:0000256" key="1">
    <source>
        <dbReference type="ARBA" id="ARBA00001968"/>
    </source>
</evidence>
<comment type="caution">
    <text evidence="9">The sequence shown here is derived from an EMBL/GenBank/DDBJ whole genome shotgun (WGS) entry which is preliminary data.</text>
</comment>
<dbReference type="PANTHER" id="PTHR22930">
    <property type="match status" value="1"/>
</dbReference>
<dbReference type="GO" id="GO:0005634">
    <property type="term" value="C:nucleus"/>
    <property type="evidence" value="ECO:0007669"/>
    <property type="project" value="UniProtKB-SubCell"/>
</dbReference>
<dbReference type="AlphaFoldDB" id="A0A9D4PTP0"/>
<dbReference type="InterPro" id="IPR045249">
    <property type="entry name" value="HARBI1-like"/>
</dbReference>
<dbReference type="Pfam" id="PF13359">
    <property type="entry name" value="DDE_Tnp_4"/>
    <property type="match status" value="1"/>
</dbReference>
<organism evidence="9 10">
    <name type="scientific">Rhipicephalus sanguineus</name>
    <name type="common">Brown dog tick</name>
    <name type="synonym">Ixodes sanguineus</name>
    <dbReference type="NCBI Taxonomy" id="34632"/>
    <lineage>
        <taxon>Eukaryota</taxon>
        <taxon>Metazoa</taxon>
        <taxon>Ecdysozoa</taxon>
        <taxon>Arthropoda</taxon>
        <taxon>Chelicerata</taxon>
        <taxon>Arachnida</taxon>
        <taxon>Acari</taxon>
        <taxon>Parasitiformes</taxon>
        <taxon>Ixodida</taxon>
        <taxon>Ixodoidea</taxon>
        <taxon>Ixodidae</taxon>
        <taxon>Rhipicephalinae</taxon>
        <taxon>Rhipicephalus</taxon>
        <taxon>Rhipicephalus</taxon>
    </lineage>
</organism>
<dbReference type="GO" id="GO:0046872">
    <property type="term" value="F:metal ion binding"/>
    <property type="evidence" value="ECO:0007669"/>
    <property type="project" value="UniProtKB-KW"/>
</dbReference>
<evidence type="ECO:0000256" key="4">
    <source>
        <dbReference type="ARBA" id="ARBA00022722"/>
    </source>
</evidence>
<sequence length="254" mass="28702">MEAITSTLNSPIYLASGQDVKDVALAYRVGMETARECIHFCCRAIWERLKNQSMKVPSQSDWIEVAQGFAHQWQFPNCLGAVHGKHVAITAPGNSGSLYFNYKLFHKAFLSTRFFNICCTDCQYVLIDVGAEGRQSDGGVLKNSKFGKKLLQGTLDLPPAGFLPGTRTVAPYAFVGYEAFQLRKDFMRPFPAKQLTDENRVFNYRLSRAWRCAENAFGITAARWRVLLRTINLKPKNVDYVIKAACILHNFIMK</sequence>
<dbReference type="GO" id="GO:0004518">
    <property type="term" value="F:nuclease activity"/>
    <property type="evidence" value="ECO:0007669"/>
    <property type="project" value="UniProtKB-KW"/>
</dbReference>
<keyword evidence="7" id="KW-0539">Nucleus</keyword>
<evidence type="ECO:0000313" key="9">
    <source>
        <dbReference type="EMBL" id="KAH7955645.1"/>
    </source>
</evidence>
<dbReference type="Proteomes" id="UP000821837">
    <property type="component" value="Unassembled WGS sequence"/>
</dbReference>
<evidence type="ECO:0000256" key="6">
    <source>
        <dbReference type="ARBA" id="ARBA00022801"/>
    </source>
</evidence>
<dbReference type="EMBL" id="JABSTV010001250">
    <property type="protein sequence ID" value="KAH7955645.1"/>
    <property type="molecule type" value="Genomic_DNA"/>
</dbReference>
<evidence type="ECO:0000313" key="10">
    <source>
        <dbReference type="Proteomes" id="UP000821837"/>
    </source>
</evidence>
<dbReference type="InterPro" id="IPR027806">
    <property type="entry name" value="HARBI1_dom"/>
</dbReference>